<reference evidence="1" key="1">
    <citation type="submission" date="2022-08" db="UniProtKB">
        <authorList>
            <consortium name="EnsemblMetazoa"/>
        </authorList>
    </citation>
    <scope>IDENTIFICATION</scope>
</reference>
<sequence>MMTGTKLGKKFISRKQDMRAPGALLENISNRSLQVQLDLRSGSRTGSGTVTRSNKIGNKIGYRTGSVSVPGLLWNHQPFQGRYRFDISSRTCVGLVSIPGSIWVCISPRTDVGSVLASASIWVRYRFQDRCGSSISSRTGMCL</sequence>
<dbReference type="Proteomes" id="UP000075882">
    <property type="component" value="Unassembled WGS sequence"/>
</dbReference>
<organism evidence="1">
    <name type="scientific">Anopheles coluzzii</name>
    <name type="common">African malaria mosquito</name>
    <dbReference type="NCBI Taxonomy" id="1518534"/>
    <lineage>
        <taxon>Eukaryota</taxon>
        <taxon>Metazoa</taxon>
        <taxon>Ecdysozoa</taxon>
        <taxon>Arthropoda</taxon>
        <taxon>Hexapoda</taxon>
        <taxon>Insecta</taxon>
        <taxon>Pterygota</taxon>
        <taxon>Neoptera</taxon>
        <taxon>Endopterygota</taxon>
        <taxon>Diptera</taxon>
        <taxon>Nematocera</taxon>
        <taxon>Culicoidea</taxon>
        <taxon>Culicidae</taxon>
        <taxon>Anophelinae</taxon>
        <taxon>Anopheles</taxon>
    </lineage>
</organism>
<accession>A0A8W7Q3D3</accession>
<dbReference type="EnsemblMetazoa" id="ACOM041801-RA">
    <property type="protein sequence ID" value="ACOM041801-PA.1"/>
    <property type="gene ID" value="ACOM041801"/>
</dbReference>
<proteinExistence type="predicted"/>
<evidence type="ECO:0000313" key="1">
    <source>
        <dbReference type="EnsemblMetazoa" id="ACOM041801-PA.1"/>
    </source>
</evidence>
<protein>
    <submittedName>
        <fullName evidence="1">Uncharacterized protein</fullName>
    </submittedName>
</protein>
<dbReference type="AlphaFoldDB" id="A0A8W7Q3D3"/>
<name>A0A8W7Q3D3_ANOCL</name>